<dbReference type="Proteomes" id="UP000682967">
    <property type="component" value="Plasmid pHsi139"/>
</dbReference>
<keyword evidence="2" id="KW-0347">Helicase</keyword>
<evidence type="ECO:0000313" key="3">
    <source>
        <dbReference type="Proteomes" id="UP000682967"/>
    </source>
</evidence>
<dbReference type="RefSeq" id="WP_049919428.1">
    <property type="nucleotide sequence ID" value="NZ_AOLR01000037.1"/>
</dbReference>
<dbReference type="OrthoDB" id="346475at2157"/>
<dbReference type="Pfam" id="PF12705">
    <property type="entry name" value="PDDEXK_1"/>
    <property type="match status" value="1"/>
</dbReference>
<keyword evidence="2" id="KW-0614">Plasmid</keyword>
<dbReference type="Gene3D" id="3.40.50.300">
    <property type="entry name" value="P-loop containing nucleotide triphosphate hydrolases"/>
    <property type="match status" value="1"/>
</dbReference>
<organism evidence="2 3">
    <name type="scientific">Haloarcula marismortui ATCC 33800</name>
    <dbReference type="NCBI Taxonomy" id="662476"/>
    <lineage>
        <taxon>Archaea</taxon>
        <taxon>Methanobacteriati</taxon>
        <taxon>Methanobacteriota</taxon>
        <taxon>Stenosarchaea group</taxon>
        <taxon>Halobacteria</taxon>
        <taxon>Halobacteriales</taxon>
        <taxon>Haloarculaceae</taxon>
        <taxon>Haloarcula</taxon>
    </lineage>
</organism>
<dbReference type="AlphaFoldDB" id="A0A8T8KL18"/>
<evidence type="ECO:0000259" key="1">
    <source>
        <dbReference type="Pfam" id="PF12705"/>
    </source>
</evidence>
<dbReference type="EMBL" id="CP073372">
    <property type="protein sequence ID" value="QUJ74971.1"/>
    <property type="molecule type" value="Genomic_DNA"/>
</dbReference>
<dbReference type="GeneID" id="64825871"/>
<dbReference type="KEGG" id="hsin:KDQ40_22905"/>
<sequence>MIQNLSTLSTEHQSGVGPEVTVRCRVQTNPMPGETQGNKTVYLVEDPNDDISEDILLSFWMDEPTHLDGVERTADYVLSALEIPTPGELERGDYDPDSAGIQRGEELLVRAIPNRRDGGSFYLNVTSFVIRTPERLISKAKLRTGDRCPREYYLRYIKRVYPGDKFDTSLGQQAGRFRGDAIHKIAEHALEEHHDRFRDNSWEKEKIETYCEEKLDAEFGFRQALLVLSGTGLSAREHIIETVTQLFTDETFLTRVQEADDIEVEQFLANEYGYAGRVDILLDGTPYDIKTTRNPDDRTIDNHRHQIKLYLFALLLERLEPGTSFRSAIEEVPTGYLIYPNVSAEAVQFEQVTLEMCDVREFLSARNDIVDTGGAFAPPSTYNRNCEGCAFGVEEWVSGADDVLPPACTYHCQNERRWPCYETDGGELTTQCSLFDDCDQRTKYRDPNVIDHYESTRVAFREERRARTAAKRIADQFEEDLLIKAGYLLPELSCTGAQAAGTVIRFTSSTHVVPAFNPGEVVELRQTDGSSSDQVVYYGEIDGEYLFTPVDDSLTVADYLSSDTTYRALYTYSIDTVEDRYLPYLDFAQRRNEGEEIDTTGLATTDSTVPDSVTIDSVTSYLDRERVFVDLPISRTRNEQIGDLVRELVTAAYPRLDADGTVPEDGRRALVLGTRPGLVECAAAAQPDTNHFRLDGTGGPAAIQNDDGYHTIQSHLMESRSIVSSVQLATSTNGPGGVREFFHRLEEGAFGDRNHSENFFDILVLLGGEDITEPEYQFLADLADRVVTIGDTRRPGPQLLSTAATDASLGVFFEQEFERYRSFPTDDAVSLQLEGEAPIGLRQFYPDGPWEALDGNLTFLSIEGDEATAVDEITLDVSVPTATGPGRRLVFDVTDTPLSPMKAQQLFENRTELDATALREQAVIVIDNESLFLESKERLEGVNPTEHTVTIRATAAELPQFSRALLSNDIAAQIVAEIAATEDPDLIVTPFERHGTEIRRRLAEADSEVPVYRPEDLDGTVAEHAIVSFATSNSDNIVRPPLDDPSVLYSLLASARDLTIVGNEATLSSRDVFEQLISEAESYRG</sequence>
<protein>
    <submittedName>
        <fullName evidence="2">ATP-dependent helicase</fullName>
    </submittedName>
</protein>
<keyword evidence="2" id="KW-0067">ATP-binding</keyword>
<dbReference type="InterPro" id="IPR038726">
    <property type="entry name" value="PDDEXK_AddAB-type"/>
</dbReference>
<evidence type="ECO:0000313" key="2">
    <source>
        <dbReference type="EMBL" id="QUJ74971.1"/>
    </source>
</evidence>
<name>A0A8T8KL18_9EURY</name>
<keyword evidence="2" id="KW-0378">Hydrolase</keyword>
<feature type="domain" description="PD-(D/E)XK endonuclease-like" evidence="1">
    <location>
        <begin position="138"/>
        <end position="391"/>
    </location>
</feature>
<gene>
    <name evidence="2" type="ORF">KDQ40_22905</name>
</gene>
<accession>A0A8T8KL18</accession>
<geneLocation type="plasmid" evidence="2 3">
    <name>pHsi139</name>
</geneLocation>
<reference evidence="2" key="1">
    <citation type="submission" date="2021-04" db="EMBL/GenBank/DDBJ databases">
        <title>Complete Genome sequence and Methylome Analysis of the Haloarchaeon Haloarcula sinaiiensis.</title>
        <authorList>
            <person name="Fomenkov A."/>
            <person name="DasSarma P."/>
            <person name="DasSarma S."/>
            <person name="Roberts R.J."/>
        </authorList>
    </citation>
    <scope>NUCLEOTIDE SEQUENCE</scope>
    <source>
        <strain evidence="2">ATCC 33800</strain>
        <plasmid evidence="2">pHsi139</plasmid>
    </source>
</reference>
<keyword evidence="2" id="KW-0547">Nucleotide-binding</keyword>
<dbReference type="InterPro" id="IPR027417">
    <property type="entry name" value="P-loop_NTPase"/>
</dbReference>
<dbReference type="Gene3D" id="3.90.320.10">
    <property type="match status" value="1"/>
</dbReference>
<dbReference type="InterPro" id="IPR011604">
    <property type="entry name" value="PDDEXK-like_dom_sf"/>
</dbReference>
<dbReference type="GO" id="GO:0004386">
    <property type="term" value="F:helicase activity"/>
    <property type="evidence" value="ECO:0007669"/>
    <property type="project" value="UniProtKB-KW"/>
</dbReference>
<proteinExistence type="predicted"/>